<feature type="transmembrane region" description="Helical" evidence="1">
    <location>
        <begin position="65"/>
        <end position="86"/>
    </location>
</feature>
<comment type="caution">
    <text evidence="2">The sequence shown here is derived from an EMBL/GenBank/DDBJ whole genome shotgun (WGS) entry which is preliminary data.</text>
</comment>
<gene>
    <name evidence="2" type="ORF">F4V43_04340</name>
</gene>
<sequence>MLNFIVGSMIVCEAAFWVCIILGLLLRYVLGKKTLGMALLSLTPVLDLYLLVVAGVDLYNGATATLAHALAAVYIGVSIAFGRSMIRWADERFRYYVLKQGEKPVKRYGMDYAIQDMKGVLRHAAAFVIGAGLLVFTDWAVGEASRTELLIQTVWKWMLILGIDFLIGVSHFIWPKKQKPV</sequence>
<evidence type="ECO:0000256" key="1">
    <source>
        <dbReference type="SAM" id="Phobius"/>
    </source>
</evidence>
<feature type="transmembrane region" description="Helical" evidence="1">
    <location>
        <begin position="6"/>
        <end position="26"/>
    </location>
</feature>
<dbReference type="Proteomes" id="UP000367750">
    <property type="component" value="Unassembled WGS sequence"/>
</dbReference>
<keyword evidence="3" id="KW-1185">Reference proteome</keyword>
<protein>
    <submittedName>
        <fullName evidence="2">Uncharacterized protein</fullName>
    </submittedName>
</protein>
<evidence type="ECO:0000313" key="3">
    <source>
        <dbReference type="Proteomes" id="UP000367750"/>
    </source>
</evidence>
<feature type="transmembrane region" description="Helical" evidence="1">
    <location>
        <begin position="120"/>
        <end position="142"/>
    </location>
</feature>
<accession>A0A5J5GJ04</accession>
<dbReference type="EMBL" id="VYKK01000004">
    <property type="protein sequence ID" value="KAA9007713.1"/>
    <property type="molecule type" value="Genomic_DNA"/>
</dbReference>
<evidence type="ECO:0000313" key="2">
    <source>
        <dbReference type="EMBL" id="KAA9007713.1"/>
    </source>
</evidence>
<proteinExistence type="predicted"/>
<dbReference type="AlphaFoldDB" id="A0A5J5GJ04"/>
<reference evidence="2 3" key="1">
    <citation type="submission" date="2019-09" db="EMBL/GenBank/DDBJ databases">
        <title>Bacillus ochoae sp. nov., Paenibacillus whitsoniae sp. nov., Paenibacillus spiritus sp. nov. Isolated from the Mars Exploration Rover during spacecraft assembly.</title>
        <authorList>
            <person name="Seuylemezian A."/>
            <person name="Vaishampayan P."/>
        </authorList>
    </citation>
    <scope>NUCLEOTIDE SEQUENCE [LARGE SCALE GENOMIC DNA]</scope>
    <source>
        <strain evidence="2 3">MER_111</strain>
    </source>
</reference>
<dbReference type="OrthoDB" id="2082317at2"/>
<feature type="transmembrane region" description="Helical" evidence="1">
    <location>
        <begin position="154"/>
        <end position="174"/>
    </location>
</feature>
<keyword evidence="1" id="KW-1133">Transmembrane helix</keyword>
<keyword evidence="1" id="KW-0812">Transmembrane</keyword>
<name>A0A5J5GJ04_9BACL</name>
<keyword evidence="1" id="KW-0472">Membrane</keyword>
<feature type="transmembrane region" description="Helical" evidence="1">
    <location>
        <begin position="38"/>
        <end position="59"/>
    </location>
</feature>
<organism evidence="2 3">
    <name type="scientific">Paenibacillus spiritus</name>
    <dbReference type="NCBI Taxonomy" id="2496557"/>
    <lineage>
        <taxon>Bacteria</taxon>
        <taxon>Bacillati</taxon>
        <taxon>Bacillota</taxon>
        <taxon>Bacilli</taxon>
        <taxon>Bacillales</taxon>
        <taxon>Paenibacillaceae</taxon>
        <taxon>Paenibacillus</taxon>
    </lineage>
</organism>